<dbReference type="EMBL" id="JABEBT010000027">
    <property type="protein sequence ID" value="KAF7636720.1"/>
    <property type="molecule type" value="Genomic_DNA"/>
</dbReference>
<dbReference type="AlphaFoldDB" id="A0A8S9ZTZ0"/>
<keyword evidence="2" id="KW-1185">Reference proteome</keyword>
<gene>
    <name evidence="1" type="ORF">Mgra_00003901</name>
</gene>
<evidence type="ECO:0000313" key="1">
    <source>
        <dbReference type="EMBL" id="KAF7636720.1"/>
    </source>
</evidence>
<accession>A0A8S9ZTZ0</accession>
<proteinExistence type="predicted"/>
<protein>
    <submittedName>
        <fullName evidence="1">Uncharacterized protein</fullName>
    </submittedName>
</protein>
<reference evidence="1" key="1">
    <citation type="journal article" date="2020" name="Ecol. Evol.">
        <title>Genome structure and content of the rice root-knot nematode (Meloidogyne graminicola).</title>
        <authorList>
            <person name="Phan N.T."/>
            <person name="Danchin E.G.J."/>
            <person name="Klopp C."/>
            <person name="Perfus-Barbeoch L."/>
            <person name="Kozlowski D.K."/>
            <person name="Koutsovoulos G.D."/>
            <person name="Lopez-Roques C."/>
            <person name="Bouchez O."/>
            <person name="Zahm M."/>
            <person name="Besnard G."/>
            <person name="Bellafiore S."/>
        </authorList>
    </citation>
    <scope>NUCLEOTIDE SEQUENCE</scope>
    <source>
        <strain evidence="1">VN-18</strain>
    </source>
</reference>
<name>A0A8S9ZTZ0_9BILA</name>
<comment type="caution">
    <text evidence="1">The sequence shown here is derived from an EMBL/GenBank/DDBJ whole genome shotgun (WGS) entry which is preliminary data.</text>
</comment>
<evidence type="ECO:0000313" key="2">
    <source>
        <dbReference type="Proteomes" id="UP000605970"/>
    </source>
</evidence>
<sequence length="125" mass="14874">MDLINGITYEKTFLSKIIKLKMAKELVGEMSKIMEIIKTGNLNKLKKEITIVINSGNLFIKKCEQEKNNPEKFTNLINQWKTGISLNRNTRRKRSYRKYGDYRDDYWKKIQEDKDKENEGFQSKC</sequence>
<dbReference type="Proteomes" id="UP000605970">
    <property type="component" value="Unassembled WGS sequence"/>
</dbReference>
<organism evidence="1 2">
    <name type="scientific">Meloidogyne graminicola</name>
    <dbReference type="NCBI Taxonomy" id="189291"/>
    <lineage>
        <taxon>Eukaryota</taxon>
        <taxon>Metazoa</taxon>
        <taxon>Ecdysozoa</taxon>
        <taxon>Nematoda</taxon>
        <taxon>Chromadorea</taxon>
        <taxon>Rhabditida</taxon>
        <taxon>Tylenchina</taxon>
        <taxon>Tylenchomorpha</taxon>
        <taxon>Tylenchoidea</taxon>
        <taxon>Meloidogynidae</taxon>
        <taxon>Meloidogyninae</taxon>
        <taxon>Meloidogyne</taxon>
    </lineage>
</organism>